<dbReference type="Pfam" id="PF05506">
    <property type="entry name" value="PLipase_C_C"/>
    <property type="match status" value="1"/>
</dbReference>
<dbReference type="AlphaFoldDB" id="A0A4U9UCU6"/>
<gene>
    <name evidence="6" type="primary">plcN_1</name>
    <name evidence="6" type="ORF">NCTC11429_00763</name>
</gene>
<dbReference type="InterPro" id="IPR008475">
    <property type="entry name" value="PLipase_C_C"/>
</dbReference>
<evidence type="ECO:0000259" key="5">
    <source>
        <dbReference type="Pfam" id="PF05506"/>
    </source>
</evidence>
<dbReference type="InterPro" id="IPR007312">
    <property type="entry name" value="Phosphoesterase"/>
</dbReference>
<dbReference type="EC" id="3.1.4.3" evidence="2"/>
<dbReference type="InterPro" id="IPR017850">
    <property type="entry name" value="Alkaline_phosphatase_core_sf"/>
</dbReference>
<dbReference type="NCBIfam" id="TIGR01409">
    <property type="entry name" value="TAT_signal_seq"/>
    <property type="match status" value="1"/>
</dbReference>
<dbReference type="InterPro" id="IPR006311">
    <property type="entry name" value="TAT_signal"/>
</dbReference>
<dbReference type="KEGG" id="stha:NCTC11429_00763"/>
<evidence type="ECO:0000256" key="3">
    <source>
        <dbReference type="ARBA" id="ARBA00022801"/>
    </source>
</evidence>
<dbReference type="InterPro" id="IPR019546">
    <property type="entry name" value="TAT_signal_bac_arc"/>
</dbReference>
<dbReference type="Pfam" id="PF04185">
    <property type="entry name" value="Phosphoesterase"/>
    <property type="match status" value="2"/>
</dbReference>
<feature type="coiled-coil region" evidence="4">
    <location>
        <begin position="277"/>
        <end position="320"/>
    </location>
</feature>
<name>A0A4U9UCU6_9SPHI</name>
<evidence type="ECO:0000256" key="1">
    <source>
        <dbReference type="ARBA" id="ARBA00009717"/>
    </source>
</evidence>
<dbReference type="PANTHER" id="PTHR31956">
    <property type="entry name" value="NON-SPECIFIC PHOSPHOLIPASE C4-RELATED"/>
    <property type="match status" value="1"/>
</dbReference>
<dbReference type="GO" id="GO:0034480">
    <property type="term" value="F:phosphatidylcholine phospholipase C activity"/>
    <property type="evidence" value="ECO:0007669"/>
    <property type="project" value="UniProtKB-EC"/>
</dbReference>
<organism evidence="6 7">
    <name type="scientific">Sphingobacterium thalpophilum</name>
    <dbReference type="NCBI Taxonomy" id="259"/>
    <lineage>
        <taxon>Bacteria</taxon>
        <taxon>Pseudomonadati</taxon>
        <taxon>Bacteroidota</taxon>
        <taxon>Sphingobacteriia</taxon>
        <taxon>Sphingobacteriales</taxon>
        <taxon>Sphingobacteriaceae</taxon>
        <taxon>Sphingobacterium</taxon>
    </lineage>
</organism>
<protein>
    <recommendedName>
        <fullName evidence="2">phospholipase C</fullName>
        <ecNumber evidence="2">3.1.4.3</ecNumber>
    </recommendedName>
</protein>
<accession>A0A4U9UCU6</accession>
<keyword evidence="3 6" id="KW-0378">Hydrolase</keyword>
<sequence>MDTRRDFLKKAAMLAGGASLSHVIPPAIAKAMAINPALGSSFYDAEHVVLLMQENRSFDHAFGTLRGVRGFNDPRAIRQPNRNKVWFQTQKTGETYAPFRLDIKDSKITWMGCLPHNWTDQTDARNEGKMDRWLDVKHSGFKEFADLPLTMGYYTREDIPFYYSLADSFTICDQHFCSSITGTNPNRLYFWTANIRENLNGKALVWNGDSEFSGKANWKTFPERLSELGVDWKIYQNEISSSSAGYSGEANSWLANFGCNPMEYFPQYEVKYSPRYRQLLHEKKKQLEEKISTATTADMKQKLQQQLGQLLAEIEQYSMDNFEKLDARTRDIHRRAFVNNSAQPDYMQLETMRYQEGDQQRELQIPKGDILYQFRKDVEEGKLPMVSWLAPPQLFSDHPDSPWFGAWYVSEIMDILTQNPEIWKKTIFILTYDENDGYFDHFAPFTPPNPYRPESGKVSAGIDPTVEFVRRNEQYYPESGRESVIGLGYRVPMIIASPWTRGGWVNSQVFDHTSSLQFLEKFISHKIKKEVRETNISAWRRAVCGDLTSAFRPYHGELINKPLVLDREHFIRGIHQAKYKGLPMGFKPLSSAEVQQIEKNPTSSPYFPRQEPGLRDSCLLPYELYADGEYRPEGNYQIAFEVRNDMFGDRAAGSPFTVYHAAPYNGETGTSRCYAVSPGDRITDQWNIQSFENGKYQFEVHGPNGFYREFKGGPTHPKIKIICRYEIDKNTKTFTGKLIFSCMNSDEVDHQLLFEDLSYGRGNTPLSLKSGETATIRFDLSKQYHWYDVRVTCKQYSDFAEQYAGRIETGKNGKSDPLLSRS</sequence>
<dbReference type="GeneID" id="78461557"/>
<dbReference type="GO" id="GO:0016042">
    <property type="term" value="P:lipid catabolic process"/>
    <property type="evidence" value="ECO:0007669"/>
    <property type="project" value="InterPro"/>
</dbReference>
<dbReference type="NCBIfam" id="TIGR03396">
    <property type="entry name" value="PC_PLC"/>
    <property type="match status" value="1"/>
</dbReference>
<keyword evidence="4" id="KW-0175">Coiled coil</keyword>
<comment type="similarity">
    <text evidence="1">Belongs to the bacterial phospholipase C family.</text>
</comment>
<dbReference type="EMBL" id="LR590484">
    <property type="protein sequence ID" value="VTR31050.1"/>
    <property type="molecule type" value="Genomic_DNA"/>
</dbReference>
<reference evidence="6 7" key="1">
    <citation type="submission" date="2019-05" db="EMBL/GenBank/DDBJ databases">
        <authorList>
            <consortium name="Pathogen Informatics"/>
        </authorList>
    </citation>
    <scope>NUCLEOTIDE SEQUENCE [LARGE SCALE GENOMIC DNA]</scope>
    <source>
        <strain evidence="6 7">NCTC11429</strain>
    </source>
</reference>
<dbReference type="Proteomes" id="UP000308196">
    <property type="component" value="Chromosome"/>
</dbReference>
<dbReference type="InterPro" id="IPR017767">
    <property type="entry name" value="PC-PLC"/>
</dbReference>
<evidence type="ECO:0000313" key="6">
    <source>
        <dbReference type="EMBL" id="VTR31050.1"/>
    </source>
</evidence>
<dbReference type="STRING" id="1123265.GCA_000686625_02987"/>
<evidence type="ECO:0000256" key="2">
    <source>
        <dbReference type="ARBA" id="ARBA00012018"/>
    </source>
</evidence>
<evidence type="ECO:0000313" key="7">
    <source>
        <dbReference type="Proteomes" id="UP000308196"/>
    </source>
</evidence>
<dbReference type="RefSeq" id="WP_028072574.1">
    <property type="nucleotide sequence ID" value="NZ_JBPFQZ010000008.1"/>
</dbReference>
<proteinExistence type="inferred from homology"/>
<dbReference type="PROSITE" id="PS51318">
    <property type="entry name" value="TAT"/>
    <property type="match status" value="1"/>
</dbReference>
<evidence type="ECO:0000256" key="4">
    <source>
        <dbReference type="SAM" id="Coils"/>
    </source>
</evidence>
<feature type="domain" description="Bacterial phospholipase C C-terminal" evidence="5">
    <location>
        <begin position="618"/>
        <end position="712"/>
    </location>
</feature>
<dbReference type="Gene3D" id="3.40.720.10">
    <property type="entry name" value="Alkaline Phosphatase, subunit A"/>
    <property type="match status" value="2"/>
</dbReference>
<dbReference type="PANTHER" id="PTHR31956:SF1">
    <property type="entry name" value="NON-SPECIFIC PHOSPHOLIPASE C1"/>
    <property type="match status" value="1"/>
</dbReference>